<accession>A0A9P5ZWF1</accession>
<keyword evidence="1" id="KW-0732">Signal</keyword>
<name>A0A9P5ZWF1_PLEER</name>
<keyword evidence="3" id="KW-1185">Reference proteome</keyword>
<gene>
    <name evidence="2" type="ORF">BDN71DRAFT_1162299</name>
</gene>
<evidence type="ECO:0000313" key="2">
    <source>
        <dbReference type="EMBL" id="KAF9493021.1"/>
    </source>
</evidence>
<dbReference type="Proteomes" id="UP000807025">
    <property type="component" value="Unassembled WGS sequence"/>
</dbReference>
<proteinExistence type="predicted"/>
<dbReference type="AlphaFoldDB" id="A0A9P5ZWF1"/>
<feature type="signal peptide" evidence="1">
    <location>
        <begin position="1"/>
        <end position="18"/>
    </location>
</feature>
<organism evidence="2 3">
    <name type="scientific">Pleurotus eryngii</name>
    <name type="common">Boletus of the steppes</name>
    <dbReference type="NCBI Taxonomy" id="5323"/>
    <lineage>
        <taxon>Eukaryota</taxon>
        <taxon>Fungi</taxon>
        <taxon>Dikarya</taxon>
        <taxon>Basidiomycota</taxon>
        <taxon>Agaricomycotina</taxon>
        <taxon>Agaricomycetes</taxon>
        <taxon>Agaricomycetidae</taxon>
        <taxon>Agaricales</taxon>
        <taxon>Pleurotineae</taxon>
        <taxon>Pleurotaceae</taxon>
        <taxon>Pleurotus</taxon>
    </lineage>
</organism>
<comment type="caution">
    <text evidence="2">The sequence shown here is derived from an EMBL/GenBank/DDBJ whole genome shotgun (WGS) entry which is preliminary data.</text>
</comment>
<protein>
    <submittedName>
        <fullName evidence="2">Uncharacterized protein</fullName>
    </submittedName>
</protein>
<reference evidence="2" key="1">
    <citation type="submission" date="2020-11" db="EMBL/GenBank/DDBJ databases">
        <authorList>
            <consortium name="DOE Joint Genome Institute"/>
            <person name="Ahrendt S."/>
            <person name="Riley R."/>
            <person name="Andreopoulos W."/>
            <person name="Labutti K."/>
            <person name="Pangilinan J."/>
            <person name="Ruiz-Duenas F.J."/>
            <person name="Barrasa J.M."/>
            <person name="Sanchez-Garcia M."/>
            <person name="Camarero S."/>
            <person name="Miyauchi S."/>
            <person name="Serrano A."/>
            <person name="Linde D."/>
            <person name="Babiker R."/>
            <person name="Drula E."/>
            <person name="Ayuso-Fernandez I."/>
            <person name="Pacheco R."/>
            <person name="Padilla G."/>
            <person name="Ferreira P."/>
            <person name="Barriuso J."/>
            <person name="Kellner H."/>
            <person name="Castanera R."/>
            <person name="Alfaro M."/>
            <person name="Ramirez L."/>
            <person name="Pisabarro A.G."/>
            <person name="Kuo A."/>
            <person name="Tritt A."/>
            <person name="Lipzen A."/>
            <person name="He G."/>
            <person name="Yan M."/>
            <person name="Ng V."/>
            <person name="Cullen D."/>
            <person name="Martin F."/>
            <person name="Rosso M.-N."/>
            <person name="Henrissat B."/>
            <person name="Hibbett D."/>
            <person name="Martinez A.T."/>
            <person name="Grigoriev I.V."/>
        </authorList>
    </citation>
    <scope>NUCLEOTIDE SEQUENCE</scope>
    <source>
        <strain evidence="2">ATCC 90797</strain>
    </source>
</reference>
<evidence type="ECO:0000256" key="1">
    <source>
        <dbReference type="SAM" id="SignalP"/>
    </source>
</evidence>
<feature type="chain" id="PRO_5040498754" evidence="1">
    <location>
        <begin position="19"/>
        <end position="86"/>
    </location>
</feature>
<evidence type="ECO:0000313" key="3">
    <source>
        <dbReference type="Proteomes" id="UP000807025"/>
    </source>
</evidence>
<dbReference type="EMBL" id="MU154592">
    <property type="protein sequence ID" value="KAF9493021.1"/>
    <property type="molecule type" value="Genomic_DNA"/>
</dbReference>
<sequence>MSFALYATLAVLACTTWYFGTRRPQSENTPRDLPLPPGPKKLLFVGNLLDAIPSFNGSSTTSGQETQRAPNISSLELDPLLEFLDS</sequence>